<proteinExistence type="inferred from homology"/>
<evidence type="ECO:0000256" key="6">
    <source>
        <dbReference type="ARBA" id="ARBA00022803"/>
    </source>
</evidence>
<keyword evidence="6" id="KW-0802">TPR repeat</keyword>
<organism evidence="9 10">
    <name type="scientific">Adineta steineri</name>
    <dbReference type="NCBI Taxonomy" id="433720"/>
    <lineage>
        <taxon>Eukaryota</taxon>
        <taxon>Metazoa</taxon>
        <taxon>Spiralia</taxon>
        <taxon>Gnathifera</taxon>
        <taxon>Rotifera</taxon>
        <taxon>Eurotatoria</taxon>
        <taxon>Bdelloidea</taxon>
        <taxon>Adinetida</taxon>
        <taxon>Adinetidae</taxon>
        <taxon>Adineta</taxon>
    </lineage>
</organism>
<dbReference type="SMART" id="SM00028">
    <property type="entry name" value="TPR"/>
    <property type="match status" value="5"/>
</dbReference>
<dbReference type="GO" id="GO:0106274">
    <property type="term" value="F:NAD+-protein-arginine ADP-ribosyltransferase activity"/>
    <property type="evidence" value="ECO:0007669"/>
    <property type="project" value="UniProtKB-EC"/>
</dbReference>
<keyword evidence="8" id="KW-0521">NADP</keyword>
<keyword evidence="4" id="KW-0548">Nucleotidyltransferase</keyword>
<dbReference type="Gene3D" id="3.90.176.10">
    <property type="entry name" value="Toxin ADP-ribosyltransferase, Chain A, domain 1"/>
    <property type="match status" value="1"/>
</dbReference>
<comment type="catalytic activity">
    <reaction evidence="7 8">
        <text>L-arginyl-[protein] + NAD(+) = N(omega)-(ADP-D-ribosyl)-L-arginyl-[protein] + nicotinamide + H(+)</text>
        <dbReference type="Rhea" id="RHEA:19149"/>
        <dbReference type="Rhea" id="RHEA-COMP:10532"/>
        <dbReference type="Rhea" id="RHEA-COMP:15087"/>
        <dbReference type="ChEBI" id="CHEBI:15378"/>
        <dbReference type="ChEBI" id="CHEBI:17154"/>
        <dbReference type="ChEBI" id="CHEBI:29965"/>
        <dbReference type="ChEBI" id="CHEBI:57540"/>
        <dbReference type="ChEBI" id="CHEBI:142554"/>
        <dbReference type="EC" id="2.4.2.31"/>
    </reaction>
</comment>
<reference evidence="9" key="1">
    <citation type="submission" date="2021-02" db="EMBL/GenBank/DDBJ databases">
        <authorList>
            <person name="Nowell W R."/>
        </authorList>
    </citation>
    <scope>NUCLEOTIDE SEQUENCE</scope>
</reference>
<dbReference type="PROSITE" id="PS51996">
    <property type="entry name" value="TR_MART"/>
    <property type="match status" value="1"/>
</dbReference>
<evidence type="ECO:0000256" key="1">
    <source>
        <dbReference type="ARBA" id="ARBA00009558"/>
    </source>
</evidence>
<dbReference type="PANTHER" id="PTHR45641:SF19">
    <property type="entry name" value="NEPHROCYSTIN-3"/>
    <property type="match status" value="1"/>
</dbReference>
<dbReference type="PANTHER" id="PTHR45641">
    <property type="entry name" value="TETRATRICOPEPTIDE REPEAT PROTEIN (AFU_ORTHOLOGUE AFUA_6G03870)"/>
    <property type="match status" value="1"/>
</dbReference>
<dbReference type="AlphaFoldDB" id="A0A815ML62"/>
<gene>
    <name evidence="9" type="ORF">IZO911_LOCUS40741</name>
</gene>
<dbReference type="EMBL" id="CAJNOE010001424">
    <property type="protein sequence ID" value="CAF1422111.1"/>
    <property type="molecule type" value="Genomic_DNA"/>
</dbReference>
<dbReference type="InterPro" id="IPR019734">
    <property type="entry name" value="TPR_rpt"/>
</dbReference>
<evidence type="ECO:0000256" key="5">
    <source>
        <dbReference type="ARBA" id="ARBA00022737"/>
    </source>
</evidence>
<keyword evidence="3 8" id="KW-0808">Transferase</keyword>
<dbReference type="Gene3D" id="1.25.40.10">
    <property type="entry name" value="Tetratricopeptide repeat domain"/>
    <property type="match status" value="2"/>
</dbReference>
<comment type="caution">
    <text evidence="9">The sequence shown here is derived from an EMBL/GenBank/DDBJ whole genome shotgun (WGS) entry which is preliminary data.</text>
</comment>
<keyword evidence="2 8" id="KW-0328">Glycosyltransferase</keyword>
<dbReference type="InterPro" id="IPR000768">
    <property type="entry name" value="ART"/>
</dbReference>
<evidence type="ECO:0000256" key="8">
    <source>
        <dbReference type="RuleBase" id="RU361228"/>
    </source>
</evidence>
<accession>A0A815ML62</accession>
<evidence type="ECO:0000313" key="10">
    <source>
        <dbReference type="Proteomes" id="UP000663860"/>
    </source>
</evidence>
<dbReference type="Proteomes" id="UP000663860">
    <property type="component" value="Unassembled WGS sequence"/>
</dbReference>
<dbReference type="SUPFAM" id="SSF56399">
    <property type="entry name" value="ADP-ribosylation"/>
    <property type="match status" value="1"/>
</dbReference>
<name>A0A815ML62_9BILA</name>
<dbReference type="Pfam" id="PF13432">
    <property type="entry name" value="TPR_16"/>
    <property type="match status" value="1"/>
</dbReference>
<dbReference type="Pfam" id="PF13424">
    <property type="entry name" value="TPR_12"/>
    <property type="match status" value="1"/>
</dbReference>
<evidence type="ECO:0000256" key="7">
    <source>
        <dbReference type="ARBA" id="ARBA00047597"/>
    </source>
</evidence>
<dbReference type="SUPFAM" id="SSF48452">
    <property type="entry name" value="TPR-like"/>
    <property type="match status" value="2"/>
</dbReference>
<evidence type="ECO:0000256" key="4">
    <source>
        <dbReference type="ARBA" id="ARBA00022695"/>
    </source>
</evidence>
<dbReference type="GO" id="GO:0016779">
    <property type="term" value="F:nucleotidyltransferase activity"/>
    <property type="evidence" value="ECO:0007669"/>
    <property type="project" value="UniProtKB-KW"/>
</dbReference>
<comment type="similarity">
    <text evidence="1 8">Belongs to the Arg-specific ADP-ribosyltransferase family.</text>
</comment>
<keyword evidence="8" id="KW-0520">NAD</keyword>
<evidence type="ECO:0000256" key="2">
    <source>
        <dbReference type="ARBA" id="ARBA00022676"/>
    </source>
</evidence>
<sequence length="716" mass="83029">MGNTCTTKQKSRSISNLSEKKFASTPSLSIQESSTISLSDGITLVWLDEYADDSSSENTKYTRTYLRQLNVTSIQPFTDSNSFFKFIESISNDKNIQSSKIYLIVSGTLSIQVLPKLTSYPIVDSVFIYCMDKSKYIPLIQEYEPLIIDICTEIDELYKSIDKQLDELNQSTLALSFFAQEQNTTRNLTKDFASFLWFQLFQLVISELKCTDNEMNIMLKYCSTKLKNDTKFKEMLSQIESFRKTYTSNRAIFWYTKESFVYRLLNAALRTEDFEALYIFRFFLADLCQQLKIEHKKLRIKQSHSPILKVYRGGHISKQELDNLKTTVGSLISLNGFISTSTDLTVAMNFIQKQKTTQNGAEKVLFIIEVDTLSEHIICADVAEISAMQSENEVLFNMGTVFYLSEIIFDNNTQIWHVHLKATEDGIKAANDYIQLTRRELSDMNESIIFGQLFLHIGNFTMAQKYFFDLHQHLKENDKDLPSVLYHLGLTYGYQGDFDKAEDYLKEVNQHHICARSRNLDFARTRNALGWIYYQSGELDKAMLSYEEAAIFAADPLESKHLINGQTYSLMGDCYLERHMFDEAKSCYQHALAIEYLHLPCDHPRIGLTLNDLGDVFRKRKEMKSALEYYEKAELIFQQKLPSHHPYTAYCWSCIGFICLYNGKIEKAQEYHKKALKIYQRILPFNHANIKISEKNSYCTSFEKINDTYLKICARI</sequence>
<evidence type="ECO:0000313" key="9">
    <source>
        <dbReference type="EMBL" id="CAF1422111.1"/>
    </source>
</evidence>
<dbReference type="EC" id="2.4.2.31" evidence="8"/>
<evidence type="ECO:0000256" key="3">
    <source>
        <dbReference type="ARBA" id="ARBA00022679"/>
    </source>
</evidence>
<protein>
    <recommendedName>
        <fullName evidence="8">NAD(P)(+)--arginine ADP-ribosyltransferase</fullName>
        <ecNumber evidence="8">2.4.2.31</ecNumber>
    </recommendedName>
    <alternativeName>
        <fullName evidence="8">Mono(ADP-ribosyl)transferase</fullName>
    </alternativeName>
</protein>
<dbReference type="InterPro" id="IPR011990">
    <property type="entry name" value="TPR-like_helical_dom_sf"/>
</dbReference>
<keyword evidence="5" id="KW-0677">Repeat</keyword>
<dbReference type="Pfam" id="PF01129">
    <property type="entry name" value="ART"/>
    <property type="match status" value="1"/>
</dbReference>